<dbReference type="Proteomes" id="UP000186955">
    <property type="component" value="Unassembled WGS sequence"/>
</dbReference>
<evidence type="ECO:0000313" key="1">
    <source>
        <dbReference type="EMBL" id="OKP09452.1"/>
    </source>
</evidence>
<evidence type="ECO:0000313" key="2">
    <source>
        <dbReference type="Proteomes" id="UP000186955"/>
    </source>
</evidence>
<name>A0A1Q5UAE2_9EURO</name>
<keyword evidence="2" id="KW-1185">Reference proteome</keyword>
<comment type="caution">
    <text evidence="1">The sequence shown here is derived from an EMBL/GenBank/DDBJ whole genome shotgun (WGS) entry which is preliminary data.</text>
</comment>
<dbReference type="AlphaFoldDB" id="A0A1Q5UAE2"/>
<accession>A0A1Q5UAE2</accession>
<organism evidence="1 2">
    <name type="scientific">Penicillium subrubescens</name>
    <dbReference type="NCBI Taxonomy" id="1316194"/>
    <lineage>
        <taxon>Eukaryota</taxon>
        <taxon>Fungi</taxon>
        <taxon>Dikarya</taxon>
        <taxon>Ascomycota</taxon>
        <taxon>Pezizomycotina</taxon>
        <taxon>Eurotiomycetes</taxon>
        <taxon>Eurotiomycetidae</taxon>
        <taxon>Eurotiales</taxon>
        <taxon>Aspergillaceae</taxon>
        <taxon>Penicillium</taxon>
    </lineage>
</organism>
<proteinExistence type="predicted"/>
<evidence type="ECO:0008006" key="3">
    <source>
        <dbReference type="Google" id="ProtNLM"/>
    </source>
</evidence>
<reference evidence="1 2" key="1">
    <citation type="submission" date="2016-10" db="EMBL/GenBank/DDBJ databases">
        <title>Genome sequence of the ascomycete fungus Penicillium subrubescens.</title>
        <authorList>
            <person name="De Vries R.P."/>
            <person name="Peng M."/>
            <person name="Dilokpimol A."/>
            <person name="Hilden K."/>
            <person name="Makela M.R."/>
            <person name="Grigoriev I."/>
            <person name="Riley R."/>
            <person name="Granchi Z."/>
        </authorList>
    </citation>
    <scope>NUCLEOTIDE SEQUENCE [LARGE SCALE GENOMIC DNA]</scope>
    <source>
        <strain evidence="1 2">CBS 132785</strain>
    </source>
</reference>
<gene>
    <name evidence="1" type="ORF">PENSUB_5188</name>
</gene>
<dbReference type="EMBL" id="MNBE01000519">
    <property type="protein sequence ID" value="OKP09452.1"/>
    <property type="molecule type" value="Genomic_DNA"/>
</dbReference>
<sequence length="172" mass="19401">MEAIGTVASVFAIYNQLEQCGKRLHQLKHNFRVAKQEVNLLADEVSACQGLFGIFRHISHPLESRVMQLARTQSLEKILKSQATFAFDQINEIVLKLEPLKKDTNASGFDKFIAKLRWHLTKDEVQAPLIMLSSVKISLTALTCLLVLDCSVADLRRPSLPESDKELIILQM</sequence>
<protein>
    <recommendedName>
        <fullName evidence="3">Fungal N-terminal domain-containing protein</fullName>
    </recommendedName>
</protein>